<evidence type="ECO:0000313" key="8">
    <source>
        <dbReference type="Proteomes" id="UP000637906"/>
    </source>
</evidence>
<name>A0A8J3MMV6_9RICK</name>
<dbReference type="Gene3D" id="1.10.3860.10">
    <property type="entry name" value="Sodium:dicarboxylate symporter"/>
    <property type="match status" value="1"/>
</dbReference>
<organism evidence="7 8">
    <name type="scientific">Candidatus Mesenet longicola</name>
    <dbReference type="NCBI Taxonomy" id="1892558"/>
    <lineage>
        <taxon>Bacteria</taxon>
        <taxon>Pseudomonadati</taxon>
        <taxon>Pseudomonadota</taxon>
        <taxon>Alphaproteobacteria</taxon>
        <taxon>Rickettsiales</taxon>
        <taxon>Anaplasmataceae</taxon>
        <taxon>Candidatus Mesenet</taxon>
    </lineage>
</organism>
<keyword evidence="2" id="KW-0813">Transport</keyword>
<feature type="transmembrane region" description="Helical" evidence="6">
    <location>
        <begin position="354"/>
        <end position="377"/>
    </location>
</feature>
<dbReference type="InterPro" id="IPR001991">
    <property type="entry name" value="Na-dicarboxylate_symporter"/>
</dbReference>
<keyword evidence="8" id="KW-1185">Reference proteome</keyword>
<evidence type="ECO:0000256" key="3">
    <source>
        <dbReference type="ARBA" id="ARBA00022692"/>
    </source>
</evidence>
<feature type="transmembrane region" description="Helical" evidence="6">
    <location>
        <begin position="71"/>
        <end position="93"/>
    </location>
</feature>
<dbReference type="GO" id="GO:0005886">
    <property type="term" value="C:plasma membrane"/>
    <property type="evidence" value="ECO:0007669"/>
    <property type="project" value="TreeGrafter"/>
</dbReference>
<comment type="caution">
    <text evidence="7">The sequence shown here is derived from an EMBL/GenBank/DDBJ whole genome shotgun (WGS) entry which is preliminary data.</text>
</comment>
<feature type="transmembrane region" description="Helical" evidence="6">
    <location>
        <begin position="197"/>
        <end position="219"/>
    </location>
</feature>
<dbReference type="EMBL" id="BNGU01000019">
    <property type="protein sequence ID" value="GHM59567.1"/>
    <property type="molecule type" value="Genomic_DNA"/>
</dbReference>
<gene>
    <name evidence="7" type="ORF">sL5_05600</name>
</gene>
<dbReference type="AlphaFoldDB" id="A0A8J3MMV6"/>
<evidence type="ECO:0000256" key="6">
    <source>
        <dbReference type="SAM" id="Phobius"/>
    </source>
</evidence>
<dbReference type="PANTHER" id="PTHR42865:SF8">
    <property type="entry name" value="SERINE_THREONINE TRANSPORTER SSTT"/>
    <property type="match status" value="1"/>
</dbReference>
<dbReference type="InterPro" id="IPR036458">
    <property type="entry name" value="Na:dicarbo_symporter_sf"/>
</dbReference>
<dbReference type="PANTHER" id="PTHR42865">
    <property type="entry name" value="PROTON/GLUTAMATE-ASPARTATE SYMPORTER"/>
    <property type="match status" value="1"/>
</dbReference>
<feature type="transmembrane region" description="Helical" evidence="6">
    <location>
        <begin position="310"/>
        <end position="334"/>
    </location>
</feature>
<proteinExistence type="predicted"/>
<protein>
    <submittedName>
        <fullName evidence="7">Sodium:proton antiporter</fullName>
    </submittedName>
</protein>
<dbReference type="GO" id="GO:0005295">
    <property type="term" value="F:neutral L-amino acid:sodium symporter activity"/>
    <property type="evidence" value="ECO:0007669"/>
    <property type="project" value="TreeGrafter"/>
</dbReference>
<keyword evidence="3 6" id="KW-0812">Transmembrane</keyword>
<feature type="transmembrane region" description="Helical" evidence="6">
    <location>
        <begin position="271"/>
        <end position="298"/>
    </location>
</feature>
<reference evidence="7 8" key="1">
    <citation type="journal article" date="2021" name="Microb. Ecol.">
        <title>Candidatus Mesenet longicola: Novel Endosymbionts of Brontispa longissima that Induce Cytoplasmic Incompatibility.</title>
        <authorList>
            <person name="Takano S."/>
            <person name="Gotoh Y."/>
            <person name="Hayashi T."/>
        </authorList>
    </citation>
    <scope>NUCLEOTIDE SEQUENCE [LARGE SCALE GENOMIC DNA]</scope>
    <source>
        <strain evidence="7">L5</strain>
    </source>
</reference>
<dbReference type="Proteomes" id="UP000637906">
    <property type="component" value="Unassembled WGS sequence"/>
</dbReference>
<feature type="transmembrane region" description="Helical" evidence="6">
    <location>
        <begin position="33"/>
        <end position="59"/>
    </location>
</feature>
<dbReference type="GO" id="GO:0032329">
    <property type="term" value="P:serine transport"/>
    <property type="evidence" value="ECO:0007669"/>
    <property type="project" value="TreeGrafter"/>
</dbReference>
<keyword evidence="4 6" id="KW-1133">Transmembrane helix</keyword>
<dbReference type="Pfam" id="PF00375">
    <property type="entry name" value="SDF"/>
    <property type="match status" value="1"/>
</dbReference>
<dbReference type="SUPFAM" id="SSF118215">
    <property type="entry name" value="Proton glutamate symport protein"/>
    <property type="match status" value="1"/>
</dbReference>
<accession>A0A8J3MMV6</accession>
<feature type="transmembrane region" description="Helical" evidence="6">
    <location>
        <begin position="124"/>
        <end position="147"/>
    </location>
</feature>
<feature type="transmembrane region" description="Helical" evidence="6">
    <location>
        <begin position="168"/>
        <end position="185"/>
    </location>
</feature>
<evidence type="ECO:0000256" key="1">
    <source>
        <dbReference type="ARBA" id="ARBA00004141"/>
    </source>
</evidence>
<keyword evidence="5 6" id="KW-0472">Membrane</keyword>
<feature type="transmembrane region" description="Helical" evidence="6">
    <location>
        <begin position="231"/>
        <end position="251"/>
    </location>
</feature>
<evidence type="ECO:0000256" key="5">
    <source>
        <dbReference type="ARBA" id="ARBA00023136"/>
    </source>
</evidence>
<sequence>MFNLTHMLKLLILLLIVLPAIFSSFIPIQIQALLYSVSLSIKSILIFVVPFIVFALTFSSASSLKTDTFKFIILLLFAVCLSNLLSSLLAYFAGCIMFNNIRVIPNIEQVKDGLSPLWHFKLPIMISNFQALFLGFACGIVSSYASPEKGKIIGDKLLKGALFFLKKVLSPIIPIFILGFVLKLLHDQVLSTMFNSYFIILITTIFITYFYIFLLYGAASSFKIKDWFMSINNMLPAFITAITTMSSSMAMPMTLMGSEKNTKERNVTFSVIPATVSIHLIGDCFFIIILTLAITSSFNEHSLNITDHAVFLFFFLLSKFAIAAVPGGGIIVMLPVLEQYLKFSPAMLSLITALYMLLDPIITSANVMGNGAFTMLFTKFYKKVKK</sequence>
<evidence type="ECO:0000313" key="7">
    <source>
        <dbReference type="EMBL" id="GHM59567.1"/>
    </source>
</evidence>
<evidence type="ECO:0000256" key="4">
    <source>
        <dbReference type="ARBA" id="ARBA00022989"/>
    </source>
</evidence>
<evidence type="ECO:0000256" key="2">
    <source>
        <dbReference type="ARBA" id="ARBA00022448"/>
    </source>
</evidence>
<comment type="subcellular location">
    <subcellularLocation>
        <location evidence="1">Membrane</location>
        <topology evidence="1">Multi-pass membrane protein</topology>
    </subcellularLocation>
</comment>